<gene>
    <name evidence="9" type="ORF">E0Z10_g5013</name>
</gene>
<dbReference type="GO" id="GO:0016705">
    <property type="term" value="F:oxidoreductase activity, acting on paired donors, with incorporation or reduction of molecular oxygen"/>
    <property type="evidence" value="ECO:0007669"/>
    <property type="project" value="InterPro"/>
</dbReference>
<dbReference type="PANTHER" id="PTHR46206:SF6">
    <property type="entry name" value="CYTOCHROME P450 MONOOXYGENASE AN1598-RELATED"/>
    <property type="match status" value="1"/>
</dbReference>
<dbReference type="STRING" id="37992.A0A4Z0YWJ0"/>
<evidence type="ECO:0000313" key="9">
    <source>
        <dbReference type="EMBL" id="TGJ83751.1"/>
    </source>
</evidence>
<dbReference type="InterPro" id="IPR001128">
    <property type="entry name" value="Cyt_P450"/>
</dbReference>
<evidence type="ECO:0000313" key="10">
    <source>
        <dbReference type="Proteomes" id="UP000297716"/>
    </source>
</evidence>
<comment type="subcellular location">
    <subcellularLocation>
        <location evidence="2">Membrane</location>
        <topology evidence="2">Single-pass membrane protein</topology>
    </subcellularLocation>
</comment>
<evidence type="ECO:0000256" key="5">
    <source>
        <dbReference type="ARBA" id="ARBA00023002"/>
    </source>
</evidence>
<dbReference type="GO" id="GO:0020037">
    <property type="term" value="F:heme binding"/>
    <property type="evidence" value="ECO:0007669"/>
    <property type="project" value="InterPro"/>
</dbReference>
<keyword evidence="10" id="KW-1185">Reference proteome</keyword>
<dbReference type="CDD" id="cd11041">
    <property type="entry name" value="CYP503A1-like"/>
    <property type="match status" value="1"/>
</dbReference>
<dbReference type="OrthoDB" id="1844152at2759"/>
<dbReference type="PANTHER" id="PTHR46206">
    <property type="entry name" value="CYTOCHROME P450"/>
    <property type="match status" value="1"/>
</dbReference>
<keyword evidence="4 8" id="KW-0479">Metal-binding</keyword>
<evidence type="ECO:0000256" key="3">
    <source>
        <dbReference type="ARBA" id="ARBA00010617"/>
    </source>
</evidence>
<dbReference type="PRINTS" id="PR00465">
    <property type="entry name" value="EP450IV"/>
</dbReference>
<dbReference type="AlphaFoldDB" id="A0A4Z0YWJ0"/>
<dbReference type="InterPro" id="IPR036396">
    <property type="entry name" value="Cyt_P450_sf"/>
</dbReference>
<sequence length="542" mass="60656">MAGQVLDLFYDWAGVLVPTVAIASLVTVVLRKTIFEIPPSLNFPVVHVPSNDTRDAILEGYRKYPDSPFVLPINPPRVVLPMSMFKEVVETAEEDMSFRELVHFMFSGHNTHLGVNVDELVSAIRIDLTKSIGALMPILQDECKLAFDTILKNVKEGEWSAVLAQGAALQIVSRMSGRVFVGPELCRQPGYLRTSTMFTADAAKVRNDLQQYNQLLRPFAVPFLNSLKSLRGHLQDAKKWMDPITNELLPKKGERAKIVPAGSRGAWISWLLKYLPDHEKTSTKLGLLQMQVSFASLHTTTGATTNVRLDIEIFQTRTQLMFKQALLDLATYPQFVDGLRQEIDSVLAEDGEAIDENGQLYITKATIAKMKNLDSFLKESQRLTPLAFDGMSRRLHKKVTFSNGITIPKGVLLTMPIYPSHCKSQSEKNPIIGRDCAPNSAPLDVFDAYRFARLREIPGNEAKYQSTATGEGQFTFGHGPNACPGRFFALYIMKVIMIHVLRNYDLRLLPDALEDVQLVCQILLMGLFRLSSDRGREAVSLK</sequence>
<keyword evidence="6 8" id="KW-0408">Iron</keyword>
<accession>A0A4Z0YWJ0</accession>
<organism evidence="9 10">
    <name type="scientific">Xylaria hypoxylon</name>
    <dbReference type="NCBI Taxonomy" id="37992"/>
    <lineage>
        <taxon>Eukaryota</taxon>
        <taxon>Fungi</taxon>
        <taxon>Dikarya</taxon>
        <taxon>Ascomycota</taxon>
        <taxon>Pezizomycotina</taxon>
        <taxon>Sordariomycetes</taxon>
        <taxon>Xylariomycetidae</taxon>
        <taxon>Xylariales</taxon>
        <taxon>Xylariaceae</taxon>
        <taxon>Xylaria</taxon>
    </lineage>
</organism>
<dbReference type="Proteomes" id="UP000297716">
    <property type="component" value="Unassembled WGS sequence"/>
</dbReference>
<dbReference type="GO" id="GO:0004497">
    <property type="term" value="F:monooxygenase activity"/>
    <property type="evidence" value="ECO:0007669"/>
    <property type="project" value="UniProtKB-KW"/>
</dbReference>
<dbReference type="GO" id="GO:0016020">
    <property type="term" value="C:membrane"/>
    <property type="evidence" value="ECO:0007669"/>
    <property type="project" value="UniProtKB-SubCell"/>
</dbReference>
<evidence type="ECO:0000256" key="7">
    <source>
        <dbReference type="ARBA" id="ARBA00023033"/>
    </source>
</evidence>
<evidence type="ECO:0000256" key="4">
    <source>
        <dbReference type="ARBA" id="ARBA00022723"/>
    </source>
</evidence>
<evidence type="ECO:0000256" key="6">
    <source>
        <dbReference type="ARBA" id="ARBA00023004"/>
    </source>
</evidence>
<dbReference type="EMBL" id="SKBN01000084">
    <property type="protein sequence ID" value="TGJ83751.1"/>
    <property type="molecule type" value="Genomic_DNA"/>
</dbReference>
<comment type="caution">
    <text evidence="9">The sequence shown here is derived from an EMBL/GenBank/DDBJ whole genome shotgun (WGS) entry which is preliminary data.</text>
</comment>
<keyword evidence="7" id="KW-0503">Monooxygenase</keyword>
<evidence type="ECO:0000256" key="8">
    <source>
        <dbReference type="PIRSR" id="PIRSR602403-1"/>
    </source>
</evidence>
<protein>
    <recommendedName>
        <fullName evidence="11">Cytochrome P450</fullName>
    </recommendedName>
</protein>
<name>A0A4Z0YWJ0_9PEZI</name>
<evidence type="ECO:0008006" key="11">
    <source>
        <dbReference type="Google" id="ProtNLM"/>
    </source>
</evidence>
<evidence type="ECO:0000256" key="1">
    <source>
        <dbReference type="ARBA" id="ARBA00001971"/>
    </source>
</evidence>
<feature type="binding site" description="axial binding residue" evidence="8">
    <location>
        <position position="483"/>
    </location>
    <ligand>
        <name>heme</name>
        <dbReference type="ChEBI" id="CHEBI:30413"/>
    </ligand>
    <ligandPart>
        <name>Fe</name>
        <dbReference type="ChEBI" id="CHEBI:18248"/>
    </ligandPart>
</feature>
<keyword evidence="8" id="KW-0349">Heme</keyword>
<dbReference type="Gene3D" id="1.10.630.10">
    <property type="entry name" value="Cytochrome P450"/>
    <property type="match status" value="1"/>
</dbReference>
<evidence type="ECO:0000256" key="2">
    <source>
        <dbReference type="ARBA" id="ARBA00004167"/>
    </source>
</evidence>
<comment type="cofactor">
    <cofactor evidence="1 8">
        <name>heme</name>
        <dbReference type="ChEBI" id="CHEBI:30413"/>
    </cofactor>
</comment>
<dbReference type="SUPFAM" id="SSF48264">
    <property type="entry name" value="Cytochrome P450"/>
    <property type="match status" value="1"/>
</dbReference>
<dbReference type="InterPro" id="IPR002403">
    <property type="entry name" value="Cyt_P450_E_grp-IV"/>
</dbReference>
<comment type="similarity">
    <text evidence="3">Belongs to the cytochrome P450 family.</text>
</comment>
<dbReference type="GO" id="GO:0005506">
    <property type="term" value="F:iron ion binding"/>
    <property type="evidence" value="ECO:0007669"/>
    <property type="project" value="InterPro"/>
</dbReference>
<reference evidence="9 10" key="1">
    <citation type="submission" date="2019-03" db="EMBL/GenBank/DDBJ databases">
        <title>Draft genome sequence of Xylaria hypoxylon DSM 108379, a ubiquitous saprotrophic-parasitic fungi on hardwood.</title>
        <authorList>
            <person name="Buettner E."/>
            <person name="Leonhardt S."/>
            <person name="Gebauer A.M."/>
            <person name="Liers C."/>
            <person name="Hofrichter M."/>
            <person name="Kellner H."/>
        </authorList>
    </citation>
    <scope>NUCLEOTIDE SEQUENCE [LARGE SCALE GENOMIC DNA]</scope>
    <source>
        <strain evidence="9 10">DSM 108379</strain>
    </source>
</reference>
<dbReference type="Pfam" id="PF00067">
    <property type="entry name" value="p450"/>
    <property type="match status" value="1"/>
</dbReference>
<keyword evidence="5" id="KW-0560">Oxidoreductase</keyword>
<proteinExistence type="inferred from homology"/>